<dbReference type="PANTHER" id="PTHR13318">
    <property type="entry name" value="PARTNER OF PAIRED, ISOFORM B-RELATED"/>
    <property type="match status" value="1"/>
</dbReference>
<dbReference type="Pfam" id="PF25372">
    <property type="entry name" value="DUF7885"/>
    <property type="match status" value="1"/>
</dbReference>
<dbReference type="InterPro" id="IPR057207">
    <property type="entry name" value="FBXL15_LRR"/>
</dbReference>
<protein>
    <submittedName>
        <fullName evidence="3">Uncharacterized protein</fullName>
    </submittedName>
</protein>
<dbReference type="EMBL" id="JACMRX010000003">
    <property type="protein sequence ID" value="KAF7993911.1"/>
    <property type="molecule type" value="Genomic_DNA"/>
</dbReference>
<reference evidence="3 4" key="1">
    <citation type="submission" date="2020-08" db="EMBL/GenBank/DDBJ databases">
        <title>Aphidius gifuensis genome sequencing and assembly.</title>
        <authorList>
            <person name="Du Z."/>
        </authorList>
    </citation>
    <scope>NUCLEOTIDE SEQUENCE [LARGE SCALE GENOMIC DNA]</scope>
    <source>
        <strain evidence="3">YNYX2018</strain>
        <tissue evidence="3">Adults</tissue>
    </source>
</reference>
<evidence type="ECO:0000313" key="3">
    <source>
        <dbReference type="EMBL" id="KAF7993911.1"/>
    </source>
</evidence>
<feature type="domain" description="F-box" evidence="1">
    <location>
        <begin position="5"/>
        <end position="36"/>
    </location>
</feature>
<dbReference type="SUPFAM" id="SSF52047">
    <property type="entry name" value="RNI-like"/>
    <property type="match status" value="1"/>
</dbReference>
<dbReference type="Gene3D" id="3.80.10.10">
    <property type="entry name" value="Ribonuclease Inhibitor"/>
    <property type="match status" value="1"/>
</dbReference>
<proteinExistence type="predicted"/>
<dbReference type="InterPro" id="IPR032675">
    <property type="entry name" value="LRR_dom_sf"/>
</dbReference>
<comment type="caution">
    <text evidence="3">The sequence shown here is derived from an EMBL/GenBank/DDBJ whole genome shotgun (WGS) entry which is preliminary data.</text>
</comment>
<dbReference type="AlphaFoldDB" id="A0A834XW54"/>
<sequence length="389" mass="44687">MVINIEDLNYECISAILSHVTLKDRFNVEKVSKTLEYASEIAWKDLGELTWHGYDESPEFNLAFHKSGPYLKKVTLHSVSGIGQEALENIMKYCGDNLEYLEIINIGYDILKVMKKWKNLRTLKIHNLKATDSFMEILTQNVTLTHLELEYVQMSNYSAKLISNLVNLEHLNVREARNEIQDDAMSSILNNCKKLKELNIMNANVLSKYIVIEPASLIELEHLSVACRPRTSDTVMNYIFMNCKNLKSIHIGNGEYLSNKTLNILGDLKNLKSMLLSRAAIDDSVLYHYHDLKVLDCAYCPKITDSGIKHILDSSPNLEKLRVESTNVTLRTLSYALYLSTCRKKKLRLGLSSHIKVNPESTNDIDIRSVREKFNNEYFELIQDFLIIK</sequence>
<evidence type="ECO:0000259" key="1">
    <source>
        <dbReference type="Pfam" id="PF00646"/>
    </source>
</evidence>
<organism evidence="3 4">
    <name type="scientific">Aphidius gifuensis</name>
    <name type="common">Parasitoid wasp</name>
    <dbReference type="NCBI Taxonomy" id="684658"/>
    <lineage>
        <taxon>Eukaryota</taxon>
        <taxon>Metazoa</taxon>
        <taxon>Ecdysozoa</taxon>
        <taxon>Arthropoda</taxon>
        <taxon>Hexapoda</taxon>
        <taxon>Insecta</taxon>
        <taxon>Pterygota</taxon>
        <taxon>Neoptera</taxon>
        <taxon>Endopterygota</taxon>
        <taxon>Hymenoptera</taxon>
        <taxon>Apocrita</taxon>
        <taxon>Ichneumonoidea</taxon>
        <taxon>Braconidae</taxon>
        <taxon>Aphidiinae</taxon>
        <taxon>Aphidius</taxon>
    </lineage>
</organism>
<dbReference type="Proteomes" id="UP000639338">
    <property type="component" value="Unassembled WGS sequence"/>
</dbReference>
<evidence type="ECO:0000259" key="2">
    <source>
        <dbReference type="Pfam" id="PF25372"/>
    </source>
</evidence>
<dbReference type="GO" id="GO:0019005">
    <property type="term" value="C:SCF ubiquitin ligase complex"/>
    <property type="evidence" value="ECO:0007669"/>
    <property type="project" value="TreeGrafter"/>
</dbReference>
<keyword evidence="4" id="KW-1185">Reference proteome</keyword>
<dbReference type="Pfam" id="PF00646">
    <property type="entry name" value="F-box"/>
    <property type="match status" value="1"/>
</dbReference>
<dbReference type="OrthoDB" id="10257471at2759"/>
<evidence type="ECO:0000313" key="4">
    <source>
        <dbReference type="Proteomes" id="UP000639338"/>
    </source>
</evidence>
<dbReference type="InterPro" id="IPR001810">
    <property type="entry name" value="F-box_dom"/>
</dbReference>
<feature type="domain" description="F-box/LRR-repeat protein 15-like leucin rich repeat" evidence="2">
    <location>
        <begin position="180"/>
        <end position="319"/>
    </location>
</feature>
<dbReference type="GO" id="GO:0031146">
    <property type="term" value="P:SCF-dependent proteasomal ubiquitin-dependent protein catabolic process"/>
    <property type="evidence" value="ECO:0007669"/>
    <property type="project" value="TreeGrafter"/>
</dbReference>
<accession>A0A834XW54</accession>
<name>A0A834XW54_APHGI</name>
<gene>
    <name evidence="3" type="ORF">HCN44_011180</name>
</gene>
<dbReference type="InterPro" id="IPR006553">
    <property type="entry name" value="Leu-rich_rpt_Cys-con_subtyp"/>
</dbReference>
<dbReference type="SMART" id="SM00367">
    <property type="entry name" value="LRR_CC"/>
    <property type="match status" value="4"/>
</dbReference>